<dbReference type="EMBL" id="MU005592">
    <property type="protein sequence ID" value="KAF2681366.1"/>
    <property type="molecule type" value="Genomic_DNA"/>
</dbReference>
<sequence>MQFFTCLAAAFGLGGIYKNCGEPPTIERLEVVTYVTQYIAPTATVTDTVDLSPTLTEIFSPPTSFPAEPTANAATHHGDFVPGLKPFSIPVADTRSWFSAAAWLYWAGETVSDWIDDPPSYSFTVSINLWQGIGLLFFGFTACFMFNIFGLGDYCDPIGLRVFPKIWTATVTFSFNVCNTVIRFCKFLASLFIQLTSLSTLLISVCIYPVALGYISTTFCYISAFLIIFCNLANVSDNLRDFLTSCIPWWTLYSSISSSCLGWLHTVTPTACRLVRWTWITCLLPVCQFIWICLLDPIVRAIVRNIKRHFQDLWGFLFAQYTRVLYLWLGLLLFSQKLFQERDTPFDPDRKLAQQAYATSPQELMRIMRQNDELYVQIRTEISAANNAKYYQPKLFTGFGSLSTGASAHGLFPLETRERNRMYRERMIYAF</sequence>
<keyword evidence="1" id="KW-1133">Transmembrane helix</keyword>
<protein>
    <submittedName>
        <fullName evidence="2">Uncharacterized protein</fullName>
    </submittedName>
</protein>
<feature type="transmembrane region" description="Helical" evidence="1">
    <location>
        <begin position="129"/>
        <end position="150"/>
    </location>
</feature>
<evidence type="ECO:0000313" key="2">
    <source>
        <dbReference type="EMBL" id="KAF2681366.1"/>
    </source>
</evidence>
<feature type="transmembrane region" description="Helical" evidence="1">
    <location>
        <begin position="277"/>
        <end position="302"/>
    </location>
</feature>
<feature type="transmembrane region" description="Helical" evidence="1">
    <location>
        <begin position="218"/>
        <end position="235"/>
    </location>
</feature>
<dbReference type="Proteomes" id="UP000799291">
    <property type="component" value="Unassembled WGS sequence"/>
</dbReference>
<feature type="transmembrane region" description="Helical" evidence="1">
    <location>
        <begin position="314"/>
        <end position="334"/>
    </location>
</feature>
<keyword evidence="1" id="KW-0472">Membrane</keyword>
<keyword evidence="3" id="KW-1185">Reference proteome</keyword>
<evidence type="ECO:0000256" key="1">
    <source>
        <dbReference type="SAM" id="Phobius"/>
    </source>
</evidence>
<keyword evidence="1" id="KW-0812">Transmembrane</keyword>
<gene>
    <name evidence="2" type="ORF">K458DRAFT_392158</name>
</gene>
<name>A0A6G1ISZ5_9PLEO</name>
<organism evidence="2 3">
    <name type="scientific">Lentithecium fluviatile CBS 122367</name>
    <dbReference type="NCBI Taxonomy" id="1168545"/>
    <lineage>
        <taxon>Eukaryota</taxon>
        <taxon>Fungi</taxon>
        <taxon>Dikarya</taxon>
        <taxon>Ascomycota</taxon>
        <taxon>Pezizomycotina</taxon>
        <taxon>Dothideomycetes</taxon>
        <taxon>Pleosporomycetidae</taxon>
        <taxon>Pleosporales</taxon>
        <taxon>Massarineae</taxon>
        <taxon>Lentitheciaceae</taxon>
        <taxon>Lentithecium</taxon>
    </lineage>
</organism>
<reference evidence="2" key="1">
    <citation type="journal article" date="2020" name="Stud. Mycol.">
        <title>101 Dothideomycetes genomes: a test case for predicting lifestyles and emergence of pathogens.</title>
        <authorList>
            <person name="Haridas S."/>
            <person name="Albert R."/>
            <person name="Binder M."/>
            <person name="Bloem J."/>
            <person name="Labutti K."/>
            <person name="Salamov A."/>
            <person name="Andreopoulos B."/>
            <person name="Baker S."/>
            <person name="Barry K."/>
            <person name="Bills G."/>
            <person name="Bluhm B."/>
            <person name="Cannon C."/>
            <person name="Castanera R."/>
            <person name="Culley D."/>
            <person name="Daum C."/>
            <person name="Ezra D."/>
            <person name="Gonzalez J."/>
            <person name="Henrissat B."/>
            <person name="Kuo A."/>
            <person name="Liang C."/>
            <person name="Lipzen A."/>
            <person name="Lutzoni F."/>
            <person name="Magnuson J."/>
            <person name="Mondo S."/>
            <person name="Nolan M."/>
            <person name="Ohm R."/>
            <person name="Pangilinan J."/>
            <person name="Park H.-J."/>
            <person name="Ramirez L."/>
            <person name="Alfaro M."/>
            <person name="Sun H."/>
            <person name="Tritt A."/>
            <person name="Yoshinaga Y."/>
            <person name="Zwiers L.-H."/>
            <person name="Turgeon B."/>
            <person name="Goodwin S."/>
            <person name="Spatafora J."/>
            <person name="Crous P."/>
            <person name="Grigoriev I."/>
        </authorList>
    </citation>
    <scope>NUCLEOTIDE SEQUENCE</scope>
    <source>
        <strain evidence="2">CBS 122367</strain>
    </source>
</reference>
<dbReference type="AlphaFoldDB" id="A0A6G1ISZ5"/>
<feature type="transmembrane region" description="Helical" evidence="1">
    <location>
        <begin position="247"/>
        <end position="265"/>
    </location>
</feature>
<accession>A0A6G1ISZ5</accession>
<evidence type="ECO:0000313" key="3">
    <source>
        <dbReference type="Proteomes" id="UP000799291"/>
    </source>
</evidence>
<proteinExistence type="predicted"/>